<sequence length="1495" mass="166509">MNSDVELLLGYLLLTDPKLSKVRGLPSEGAVDVPALVALLRDPTVKVIDKLPLSHAIDDSNCSEISIASSLAASSSRARSLASSAAATPTKQPLRPGRSSLRIATKTVNLSSEGTDYSVAPPLDPLFVQRAISFHDSFHLTYCVSDLWILFSGLYTSPQRLRRASHDAPPRAAAYGRMIDDATFFDVQTAMRANLNLPVGDLVSLAVWMQYAYKQLLVSGNSATHFTTLPLSSQTEEETNLAASQLISFASELDIVALSLYALLKHRNNVDLQTWLIAEYSEALERPFPYKQVLSSGNLDALISEPLLINYVVRHTILLSASLLNQINTQFGFLADSTSDVVRALGTCINKLSTLANGFASRKHFVGSSLNVSLASFDTETDTSFKSTSADEPRLVRQLCTCFRCVMKIIALLVEVVGDVSVTSLLERMPFITPALASDFSSQFVRLLVYDSETKQMYDTCRKDLFAAYYQVLSRIHDVYFAPYLPLAEEVYDPISGCFSKKNAKTPGYDAHKFFLSVLSQLPMEILEEGECLTEFHMFLQEYVSIDTAGQVDLTCDVLEPYLSDYTRFSLNPYPLRYTLSLLMTVFQKYNASPEFLELGLTPLSIKEVLGQDSSRYIFQVRLQKYMQVSILRQLMRLYCQAEADTEEMNLLSVEPEVEEISFDDLNAGIVAVAGKGREKPPPCPIMVLAKMLEVVIDQITVELEVFMPIFTEFFFKPDDSSISKSLWHIYVAGSFCMASRLVSKPLSAQVDKQGMDVQCAGLYALPYCDYTETDETLARVSPMSIFSGLLIRFLSDRFGASLSSLTMTQHYKLKFTALKTLLGNLDTVVTSLGNNFFSYYLGNGFLHSWLADGHERRIDSLSQIYKLRRALAFLFPADTGIILATPLLSYFILNEAGTITGSLLRIYKHETNLTVQPFNWLIEALQKAAPNSIGTSTSRCGSLHYNASSAPIDGIEPVMIFLESIFSSVHLSDSSLRSLFSQVLELVRTILKPVRYNAATCERHALPPLMQVFSIAPELQSRHMMKQSRTRRGGSATASPSVSERSFTSSALSAQIITQKGFRGSLAVGASIAAPELNERIGFDGNLRWAVDTVNSPRHERHRSNANHGKGKPVRYEDKLVADEAAITSILPMGSGVPTGALLFSSFSFMKDPETFSDIIQACRVLTYRINSLEVLLARVGAVYEYVSNNTVTYELQTGLDTLETTGPLDMSQYWLTNLKRETAKTRPTDKEHVLVVSYFTEMVQEINVTLEQNIEMLAKYLLNTGLRPLIQRAYCPVVAQTQLQTAWSGLEIALRDIYRNLSPAYILKVANAISAAAVNAHLFILLDSGPRARTIALSDAPTLAHDFAFLKDVLIGRWLYAEEYLPEYRRLYRCAAEYGLIRNDIPGLHLTPKEVGVDYDGVVLPLAEVEARCPQLDEVIRLHGLSSAELISTSNIGYNYAMLEELDVPKNLEKDMLTHSEFVCRILNFRRYCEPGTRDFLHALRRKIQKINT</sequence>
<protein>
    <recommendedName>
        <fullName evidence="2">PATROL1-like C-terminal domain-containing protein</fullName>
    </recommendedName>
</protein>
<accession>A0A4Z1T6X7</accession>
<dbReference type="OrthoDB" id="10250955at2759"/>
<feature type="domain" description="PATROL1-like C-terminal" evidence="2">
    <location>
        <begin position="1191"/>
        <end position="1357"/>
    </location>
</feature>
<dbReference type="VEuPathDB" id="GiardiaDB:GMRT_15307"/>
<dbReference type="InterPro" id="IPR057984">
    <property type="entry name" value="PATROL1_C"/>
</dbReference>
<evidence type="ECO:0000313" key="4">
    <source>
        <dbReference type="Proteomes" id="UP000315496"/>
    </source>
</evidence>
<evidence type="ECO:0000259" key="2">
    <source>
        <dbReference type="Pfam" id="PF25761"/>
    </source>
</evidence>
<comment type="caution">
    <text evidence="3">The sequence shown here is derived from an EMBL/GenBank/DDBJ whole genome shotgun (WGS) entry which is preliminary data.</text>
</comment>
<reference evidence="3 4" key="1">
    <citation type="submission" date="2019-05" db="EMBL/GenBank/DDBJ databases">
        <title>The compact genome of Giardia muris reveals important steps in the evolution of intestinal protozoan parasites.</title>
        <authorList>
            <person name="Xu F."/>
            <person name="Jimenez-Gonzalez A."/>
            <person name="Einarsson E."/>
            <person name="Astvaldsson A."/>
            <person name="Peirasmaki D."/>
            <person name="Eckmann L."/>
            <person name="Andersson J.O."/>
            <person name="Svard S.G."/>
            <person name="Jerlstrom-Hultqvist J."/>
        </authorList>
    </citation>
    <scope>NUCLEOTIDE SEQUENCE [LARGE SCALE GENOMIC DNA]</scope>
    <source>
        <strain evidence="3 4">Roberts-Thomson</strain>
    </source>
</reference>
<dbReference type="EMBL" id="VDLU01000002">
    <property type="protein sequence ID" value="TNJ28887.1"/>
    <property type="molecule type" value="Genomic_DNA"/>
</dbReference>
<proteinExistence type="predicted"/>
<keyword evidence="4" id="KW-1185">Reference proteome</keyword>
<evidence type="ECO:0000256" key="1">
    <source>
        <dbReference type="SAM" id="MobiDB-lite"/>
    </source>
</evidence>
<dbReference type="Pfam" id="PF25761">
    <property type="entry name" value="TPR_PATROL1"/>
    <property type="match status" value="1"/>
</dbReference>
<feature type="compositionally biased region" description="Basic residues" evidence="1">
    <location>
        <begin position="1024"/>
        <end position="1033"/>
    </location>
</feature>
<evidence type="ECO:0000313" key="3">
    <source>
        <dbReference type="EMBL" id="TNJ28887.1"/>
    </source>
</evidence>
<name>A0A4Z1T6X7_GIAMU</name>
<gene>
    <name evidence="3" type="ORF">GMRT_15307</name>
</gene>
<organism evidence="3 4">
    <name type="scientific">Giardia muris</name>
    <dbReference type="NCBI Taxonomy" id="5742"/>
    <lineage>
        <taxon>Eukaryota</taxon>
        <taxon>Metamonada</taxon>
        <taxon>Diplomonadida</taxon>
        <taxon>Hexamitidae</taxon>
        <taxon>Giardiinae</taxon>
        <taxon>Giardia</taxon>
    </lineage>
</organism>
<dbReference type="Proteomes" id="UP000315496">
    <property type="component" value="Chromosome 2"/>
</dbReference>
<feature type="region of interest" description="Disordered" evidence="1">
    <location>
        <begin position="1024"/>
        <end position="1044"/>
    </location>
</feature>